<dbReference type="Pfam" id="PF02992">
    <property type="entry name" value="Transposase_21"/>
    <property type="match status" value="1"/>
</dbReference>
<reference evidence="1" key="1">
    <citation type="submission" date="2020-06" db="EMBL/GenBank/DDBJ databases">
        <authorList>
            <person name="Li T."/>
            <person name="Hu X."/>
            <person name="Zhang T."/>
            <person name="Song X."/>
            <person name="Zhang H."/>
            <person name="Dai N."/>
            <person name="Sheng W."/>
            <person name="Hou X."/>
            <person name="Wei L."/>
        </authorList>
    </citation>
    <scope>NUCLEOTIDE SEQUENCE</scope>
    <source>
        <strain evidence="1">KEN8</strain>
        <tissue evidence="1">Leaf</tissue>
    </source>
</reference>
<gene>
    <name evidence="1" type="ORF">Scaly_2050500</name>
</gene>
<proteinExistence type="predicted"/>
<accession>A0AAW2N1Y3</accession>
<organism evidence="1">
    <name type="scientific">Sesamum calycinum</name>
    <dbReference type="NCBI Taxonomy" id="2727403"/>
    <lineage>
        <taxon>Eukaryota</taxon>
        <taxon>Viridiplantae</taxon>
        <taxon>Streptophyta</taxon>
        <taxon>Embryophyta</taxon>
        <taxon>Tracheophyta</taxon>
        <taxon>Spermatophyta</taxon>
        <taxon>Magnoliopsida</taxon>
        <taxon>eudicotyledons</taxon>
        <taxon>Gunneridae</taxon>
        <taxon>Pentapetalae</taxon>
        <taxon>asterids</taxon>
        <taxon>lamiids</taxon>
        <taxon>Lamiales</taxon>
        <taxon>Pedaliaceae</taxon>
        <taxon>Sesamum</taxon>
    </lineage>
</organism>
<dbReference type="AlphaFoldDB" id="A0AAW2N1Y3"/>
<protein>
    <submittedName>
        <fullName evidence="1">Uncharacterized protein</fullName>
    </submittedName>
</protein>
<comment type="caution">
    <text evidence="1">The sequence shown here is derived from an EMBL/GenBank/DDBJ whole genome shotgun (WGS) entry which is preliminary data.</text>
</comment>
<evidence type="ECO:0000313" key="1">
    <source>
        <dbReference type="EMBL" id="KAL0337754.1"/>
    </source>
</evidence>
<reference evidence="1" key="2">
    <citation type="journal article" date="2024" name="Plant">
        <title>Genomic evolution and insights into agronomic trait innovations of Sesamum species.</title>
        <authorList>
            <person name="Miao H."/>
            <person name="Wang L."/>
            <person name="Qu L."/>
            <person name="Liu H."/>
            <person name="Sun Y."/>
            <person name="Le M."/>
            <person name="Wang Q."/>
            <person name="Wei S."/>
            <person name="Zheng Y."/>
            <person name="Lin W."/>
            <person name="Duan Y."/>
            <person name="Cao H."/>
            <person name="Xiong S."/>
            <person name="Wang X."/>
            <person name="Wei L."/>
            <person name="Li C."/>
            <person name="Ma Q."/>
            <person name="Ju M."/>
            <person name="Zhao R."/>
            <person name="Li G."/>
            <person name="Mu C."/>
            <person name="Tian Q."/>
            <person name="Mei H."/>
            <person name="Zhang T."/>
            <person name="Gao T."/>
            <person name="Zhang H."/>
        </authorList>
    </citation>
    <scope>NUCLEOTIDE SEQUENCE</scope>
    <source>
        <strain evidence="1">KEN8</strain>
    </source>
</reference>
<name>A0AAW2N1Y3_9LAMI</name>
<dbReference type="InterPro" id="IPR004242">
    <property type="entry name" value="Transposase_21"/>
</dbReference>
<dbReference type="EMBL" id="JACGWM010000012">
    <property type="protein sequence ID" value="KAL0337754.1"/>
    <property type="molecule type" value="Genomic_DNA"/>
</dbReference>
<sequence length="166" mass="18380">MISYAVEQSYFSSSHDGVPDDGMRRTTLIWNTASFVETLGASRCESKTPTARSLLMSSLGLCTEGFALHGQYGSTYSCWPVIITPYNLPPGMCMSSEYMFLTMVIPSSSNPKRLINVYLEPLIKKLLQLWHVGVRTHDNATNKAFIVWAVLILTVNDLPTYGMASG</sequence>